<comment type="caution">
    <text evidence="1">The sequence shown here is derived from an EMBL/GenBank/DDBJ whole genome shotgun (WGS) entry which is preliminary data.</text>
</comment>
<protein>
    <submittedName>
        <fullName evidence="1">Uncharacterized protein</fullName>
    </submittedName>
</protein>
<organism evidence="1 2">
    <name type="scientific">Russula earlei</name>
    <dbReference type="NCBI Taxonomy" id="71964"/>
    <lineage>
        <taxon>Eukaryota</taxon>
        <taxon>Fungi</taxon>
        <taxon>Dikarya</taxon>
        <taxon>Basidiomycota</taxon>
        <taxon>Agaricomycotina</taxon>
        <taxon>Agaricomycetes</taxon>
        <taxon>Russulales</taxon>
        <taxon>Russulaceae</taxon>
        <taxon>Russula</taxon>
    </lineage>
</organism>
<evidence type="ECO:0000313" key="1">
    <source>
        <dbReference type="EMBL" id="KAI9507206.1"/>
    </source>
</evidence>
<proteinExistence type="predicted"/>
<dbReference type="Proteomes" id="UP001207468">
    <property type="component" value="Unassembled WGS sequence"/>
</dbReference>
<dbReference type="EMBL" id="JAGFNK010000136">
    <property type="protein sequence ID" value="KAI9507206.1"/>
    <property type="molecule type" value="Genomic_DNA"/>
</dbReference>
<sequence length="154" mass="16461">MTSKPPAISPGSSGSVALARHPPSIDLSNKLLSSAIPLPPNASILYAVFSPTTSPTLHADTIERARTLIFDTGKPSLLDSLLCTTHVGHGGQQLYVFSILPSDGEYNPSDTFKALQFDGLISSQIHSFRPSDTHSSKQASFTKEPVIQAQEFIV</sequence>
<name>A0ACC0U6C4_9AGAM</name>
<accession>A0ACC0U6C4</accession>
<evidence type="ECO:0000313" key="2">
    <source>
        <dbReference type="Proteomes" id="UP001207468"/>
    </source>
</evidence>
<reference evidence="1" key="1">
    <citation type="submission" date="2021-03" db="EMBL/GenBank/DDBJ databases">
        <title>Evolutionary priming and transition to the ectomycorrhizal habit in an iconic lineage of mushroom-forming fungi: is preadaptation a requirement?</title>
        <authorList>
            <consortium name="DOE Joint Genome Institute"/>
            <person name="Looney B.P."/>
            <person name="Miyauchi S."/>
            <person name="Morin E."/>
            <person name="Drula E."/>
            <person name="Courty P.E."/>
            <person name="Chicoki N."/>
            <person name="Fauchery L."/>
            <person name="Kohler A."/>
            <person name="Kuo A."/>
            <person name="LaButti K."/>
            <person name="Pangilinan J."/>
            <person name="Lipzen A."/>
            <person name="Riley R."/>
            <person name="Andreopoulos W."/>
            <person name="He G."/>
            <person name="Johnson J."/>
            <person name="Barry K.W."/>
            <person name="Grigoriev I.V."/>
            <person name="Nagy L."/>
            <person name="Hibbett D."/>
            <person name="Henrissat B."/>
            <person name="Matheny P.B."/>
            <person name="Labbe J."/>
            <person name="Martin A.F."/>
        </authorList>
    </citation>
    <scope>NUCLEOTIDE SEQUENCE</scope>
    <source>
        <strain evidence="1">BPL698</strain>
    </source>
</reference>
<keyword evidence="2" id="KW-1185">Reference proteome</keyword>
<gene>
    <name evidence="1" type="ORF">F5148DRAFT_1285533</name>
</gene>